<comment type="subcellular location">
    <subcellularLocation>
        <location evidence="1">Cell membrane</location>
        <topology evidence="1">Multi-pass membrane protein</topology>
    </subcellularLocation>
</comment>
<feature type="transmembrane region" description="Helical" evidence="7">
    <location>
        <begin position="75"/>
        <end position="92"/>
    </location>
</feature>
<feature type="region of interest" description="Disordered" evidence="6">
    <location>
        <begin position="421"/>
        <end position="441"/>
    </location>
</feature>
<feature type="transmembrane region" description="Helical" evidence="7">
    <location>
        <begin position="357"/>
        <end position="379"/>
    </location>
</feature>
<keyword evidence="4 7" id="KW-1133">Transmembrane helix</keyword>
<dbReference type="GO" id="GO:0005886">
    <property type="term" value="C:plasma membrane"/>
    <property type="evidence" value="ECO:0007669"/>
    <property type="project" value="UniProtKB-SubCell"/>
</dbReference>
<dbReference type="AlphaFoldDB" id="A0A1E3A9C7"/>
<feature type="transmembrane region" description="Helical" evidence="7">
    <location>
        <begin position="385"/>
        <end position="406"/>
    </location>
</feature>
<organism evidence="9 10">
    <name type="scientific">Eisenbergiella tayi</name>
    <dbReference type="NCBI Taxonomy" id="1432052"/>
    <lineage>
        <taxon>Bacteria</taxon>
        <taxon>Bacillati</taxon>
        <taxon>Bacillota</taxon>
        <taxon>Clostridia</taxon>
        <taxon>Lachnospirales</taxon>
        <taxon>Lachnospiraceae</taxon>
        <taxon>Eisenbergiella</taxon>
    </lineage>
</organism>
<dbReference type="GO" id="GO:0022857">
    <property type="term" value="F:transmembrane transporter activity"/>
    <property type="evidence" value="ECO:0007669"/>
    <property type="project" value="InterPro"/>
</dbReference>
<evidence type="ECO:0000256" key="5">
    <source>
        <dbReference type="ARBA" id="ARBA00023136"/>
    </source>
</evidence>
<feature type="transmembrane region" description="Helical" evidence="7">
    <location>
        <begin position="323"/>
        <end position="345"/>
    </location>
</feature>
<evidence type="ECO:0000313" key="10">
    <source>
        <dbReference type="Proteomes" id="UP000094067"/>
    </source>
</evidence>
<dbReference type="InterPro" id="IPR020846">
    <property type="entry name" value="MFS_dom"/>
</dbReference>
<evidence type="ECO:0000256" key="4">
    <source>
        <dbReference type="ARBA" id="ARBA00022989"/>
    </source>
</evidence>
<dbReference type="PANTHER" id="PTHR23528">
    <property type="match status" value="1"/>
</dbReference>
<evidence type="ECO:0000256" key="7">
    <source>
        <dbReference type="SAM" id="Phobius"/>
    </source>
</evidence>
<evidence type="ECO:0000256" key="6">
    <source>
        <dbReference type="SAM" id="MobiDB-lite"/>
    </source>
</evidence>
<dbReference type="Gene3D" id="1.20.1250.20">
    <property type="entry name" value="MFS general substrate transporter like domains"/>
    <property type="match status" value="2"/>
</dbReference>
<keyword evidence="5 7" id="KW-0472">Membrane</keyword>
<dbReference type="EMBL" id="MCGH01000002">
    <property type="protein sequence ID" value="ODM05097.1"/>
    <property type="molecule type" value="Genomic_DNA"/>
</dbReference>
<feature type="domain" description="Major facilitator superfamily (MFS) profile" evidence="8">
    <location>
        <begin position="1"/>
        <end position="410"/>
    </location>
</feature>
<dbReference type="RefSeq" id="WP_069151476.1">
    <property type="nucleotide sequence ID" value="NZ_MCGH01000002.1"/>
</dbReference>
<dbReference type="InterPro" id="IPR036259">
    <property type="entry name" value="MFS_trans_sf"/>
</dbReference>
<sequence length="441" mass="48032">MNYKRTILVSLPFMAFMTFWSAYDGIIPLMLKNTFHIGDTVSGVVMALDNILAVLLLPIFGSLSDKTKSRYGRRMPYILLGTLFAVLGMPLIPLGDYFYNFPMFIIGLGVVLLALSSYRSAEVALMPDVTPSPYRSKADALNSLSATAGTMVILACISLLVPAVKHPDYMAVFAVIMVLMTASALILFFTVKEPEAVARMQEESRKLGVVYQEDTVSFGGKETLPADVKRSLLGVLACVFFFFFAYNATSSALSKYANVMWGMEGGSYATLQLVPVIVTLFAYLPMAGLAVRIGRKKTVIAGGLLLIIAYGALFFSGKFSPVLYVYMSMIGIGMAAVSINVYPMIMEISTPETTGKYTGYYYTASMTAQIITPVLSGAVMEFIGYRYLFLYAFIFGVITLIPLLFVHHGDVMKMEETAPQPTGQISGGLQENGVSSSYSAS</sequence>
<evidence type="ECO:0000256" key="3">
    <source>
        <dbReference type="ARBA" id="ARBA00022692"/>
    </source>
</evidence>
<keyword evidence="2" id="KW-0813">Transport</keyword>
<feature type="transmembrane region" description="Helical" evidence="7">
    <location>
        <begin position="139"/>
        <end position="163"/>
    </location>
</feature>
<protein>
    <submittedName>
        <fullName evidence="9">Major Facilitator Superfamily protein</fullName>
    </submittedName>
</protein>
<dbReference type="PROSITE" id="PS50850">
    <property type="entry name" value="MFS"/>
    <property type="match status" value="1"/>
</dbReference>
<feature type="transmembrane region" description="Helical" evidence="7">
    <location>
        <begin position="98"/>
        <end position="118"/>
    </location>
</feature>
<gene>
    <name evidence="9" type="ORF">BEI61_00980</name>
</gene>
<evidence type="ECO:0000313" key="9">
    <source>
        <dbReference type="EMBL" id="ODM05097.1"/>
    </source>
</evidence>
<name>A0A1E3A9C7_9FIRM</name>
<feature type="transmembrane region" description="Helical" evidence="7">
    <location>
        <begin position="7"/>
        <end position="23"/>
    </location>
</feature>
<reference evidence="9 10" key="1">
    <citation type="submission" date="2016-07" db="EMBL/GenBank/DDBJ databases">
        <title>Characterization of isolates of Eisenbergiella tayi derived from blood cultures, using whole genome sequencing.</title>
        <authorList>
            <person name="Burdz T."/>
            <person name="Wiebe D."/>
            <person name="Huynh C."/>
            <person name="Bernard K."/>
        </authorList>
    </citation>
    <scope>NUCLEOTIDE SEQUENCE [LARGE SCALE GENOMIC DNA]</scope>
    <source>
        <strain evidence="9 10">NML 110608</strain>
    </source>
</reference>
<evidence type="ECO:0000256" key="2">
    <source>
        <dbReference type="ARBA" id="ARBA00022448"/>
    </source>
</evidence>
<dbReference type="SUPFAM" id="SSF103473">
    <property type="entry name" value="MFS general substrate transporter"/>
    <property type="match status" value="1"/>
</dbReference>
<accession>A0A1E3A9C7</accession>
<feature type="transmembrane region" description="Helical" evidence="7">
    <location>
        <begin position="169"/>
        <end position="191"/>
    </location>
</feature>
<evidence type="ECO:0000259" key="8">
    <source>
        <dbReference type="PROSITE" id="PS50850"/>
    </source>
</evidence>
<evidence type="ECO:0000256" key="1">
    <source>
        <dbReference type="ARBA" id="ARBA00004651"/>
    </source>
</evidence>
<feature type="transmembrane region" description="Helical" evidence="7">
    <location>
        <begin position="298"/>
        <end position="317"/>
    </location>
</feature>
<dbReference type="Proteomes" id="UP000094067">
    <property type="component" value="Unassembled WGS sequence"/>
</dbReference>
<feature type="transmembrane region" description="Helical" evidence="7">
    <location>
        <begin position="43"/>
        <end position="63"/>
    </location>
</feature>
<feature type="transmembrane region" description="Helical" evidence="7">
    <location>
        <begin position="231"/>
        <end position="249"/>
    </location>
</feature>
<dbReference type="Pfam" id="PF13347">
    <property type="entry name" value="MFS_2"/>
    <property type="match status" value="1"/>
</dbReference>
<keyword evidence="3 7" id="KW-0812">Transmembrane</keyword>
<dbReference type="PANTHER" id="PTHR23528:SF1">
    <property type="entry name" value="MAJOR FACILITATOR SUPERFAMILY (MFS) PROFILE DOMAIN-CONTAINING PROTEIN"/>
    <property type="match status" value="1"/>
</dbReference>
<comment type="caution">
    <text evidence="9">The sequence shown here is derived from an EMBL/GenBank/DDBJ whole genome shotgun (WGS) entry which is preliminary data.</text>
</comment>
<feature type="transmembrane region" description="Helical" evidence="7">
    <location>
        <begin position="269"/>
        <end position="291"/>
    </location>
</feature>
<proteinExistence type="predicted"/>